<keyword evidence="1" id="KW-1133">Transmembrane helix</keyword>
<feature type="transmembrane region" description="Helical" evidence="1">
    <location>
        <begin position="129"/>
        <end position="150"/>
    </location>
</feature>
<keyword evidence="1" id="KW-0812">Transmembrane</keyword>
<keyword evidence="3" id="KW-1185">Reference proteome</keyword>
<evidence type="ECO:0000313" key="3">
    <source>
        <dbReference type="Proteomes" id="UP001500051"/>
    </source>
</evidence>
<reference evidence="3" key="1">
    <citation type="journal article" date="2019" name="Int. J. Syst. Evol. Microbiol.">
        <title>The Global Catalogue of Microorganisms (GCM) 10K type strain sequencing project: providing services to taxonomists for standard genome sequencing and annotation.</title>
        <authorList>
            <consortium name="The Broad Institute Genomics Platform"/>
            <consortium name="The Broad Institute Genome Sequencing Center for Infectious Disease"/>
            <person name="Wu L."/>
            <person name="Ma J."/>
        </authorList>
    </citation>
    <scope>NUCLEOTIDE SEQUENCE [LARGE SCALE GENOMIC DNA]</scope>
    <source>
        <strain evidence="3">JCM 16548</strain>
    </source>
</reference>
<accession>A0ABP7DP04</accession>
<proteinExistence type="predicted"/>
<comment type="caution">
    <text evidence="2">The sequence shown here is derived from an EMBL/GenBank/DDBJ whole genome shotgun (WGS) entry which is preliminary data.</text>
</comment>
<organism evidence="2 3">
    <name type="scientific">Microlunatus aurantiacus</name>
    <dbReference type="NCBI Taxonomy" id="446786"/>
    <lineage>
        <taxon>Bacteria</taxon>
        <taxon>Bacillati</taxon>
        <taxon>Actinomycetota</taxon>
        <taxon>Actinomycetes</taxon>
        <taxon>Propionibacteriales</taxon>
        <taxon>Propionibacteriaceae</taxon>
        <taxon>Microlunatus</taxon>
    </lineage>
</organism>
<dbReference type="Proteomes" id="UP001500051">
    <property type="component" value="Unassembled WGS sequence"/>
</dbReference>
<feature type="transmembrane region" description="Helical" evidence="1">
    <location>
        <begin position="162"/>
        <end position="182"/>
    </location>
</feature>
<protein>
    <submittedName>
        <fullName evidence="2">Uncharacterized protein</fullName>
    </submittedName>
</protein>
<dbReference type="EMBL" id="BAAAYX010000010">
    <property type="protein sequence ID" value="GAA3707071.1"/>
    <property type="molecule type" value="Genomic_DNA"/>
</dbReference>
<evidence type="ECO:0000256" key="1">
    <source>
        <dbReference type="SAM" id="Phobius"/>
    </source>
</evidence>
<feature type="transmembrane region" description="Helical" evidence="1">
    <location>
        <begin position="57"/>
        <end position="79"/>
    </location>
</feature>
<keyword evidence="1" id="KW-0472">Membrane</keyword>
<feature type="transmembrane region" description="Helical" evidence="1">
    <location>
        <begin position="86"/>
        <end position="117"/>
    </location>
</feature>
<dbReference type="RefSeq" id="WP_344812830.1">
    <property type="nucleotide sequence ID" value="NZ_BAAAYX010000010.1"/>
</dbReference>
<evidence type="ECO:0000313" key="2">
    <source>
        <dbReference type="EMBL" id="GAA3707071.1"/>
    </source>
</evidence>
<sequence length="219" mass="23500">MTDQPPPAATPPAAARPGWTWARVERTLRRARTWVLAYLPDQSTARRPPVRIRTDTAVPGVVVRLAVVALGLLCASLVVTGPPGWVVVTVLLVIIGIVPGTLVTGVLIMVLGLLMVFDPDPASPWRTPLLVAGVPLLMQLATIAGQASWLTRIELRVLELPLRRYLAIQLFAQLLALTGGLVEGLGLVVPQVMALAAVALLALLVFWLPSLGPSRRRHD</sequence>
<gene>
    <name evidence="2" type="ORF">GCM10022204_26230</name>
</gene>
<name>A0ABP7DP04_9ACTN</name>
<feature type="transmembrane region" description="Helical" evidence="1">
    <location>
        <begin position="188"/>
        <end position="208"/>
    </location>
</feature>